<dbReference type="Proteomes" id="UP001066276">
    <property type="component" value="Chromosome 4_2"/>
</dbReference>
<evidence type="ECO:0000313" key="2">
    <source>
        <dbReference type="EMBL" id="KAJ1159596.1"/>
    </source>
</evidence>
<dbReference type="AlphaFoldDB" id="A0AAV7S6T6"/>
<dbReference type="EMBL" id="JANPWB010000008">
    <property type="protein sequence ID" value="KAJ1159596.1"/>
    <property type="molecule type" value="Genomic_DNA"/>
</dbReference>
<keyword evidence="3" id="KW-1185">Reference proteome</keyword>
<feature type="non-terminal residue" evidence="2">
    <location>
        <position position="71"/>
    </location>
</feature>
<feature type="compositionally biased region" description="Basic and acidic residues" evidence="1">
    <location>
        <begin position="15"/>
        <end position="31"/>
    </location>
</feature>
<protein>
    <submittedName>
        <fullName evidence="2">Uncharacterized protein</fullName>
    </submittedName>
</protein>
<evidence type="ECO:0000256" key="1">
    <source>
        <dbReference type="SAM" id="MobiDB-lite"/>
    </source>
</evidence>
<comment type="caution">
    <text evidence="2">The sequence shown here is derived from an EMBL/GenBank/DDBJ whole genome shotgun (WGS) entry which is preliminary data.</text>
</comment>
<accession>A0AAV7S6T6</accession>
<feature type="non-terminal residue" evidence="2">
    <location>
        <position position="1"/>
    </location>
</feature>
<name>A0AAV7S6T6_PLEWA</name>
<feature type="region of interest" description="Disordered" evidence="1">
    <location>
        <begin position="1"/>
        <end position="71"/>
    </location>
</feature>
<sequence length="71" mass="7876">EMECTENLDIRVSTKTKDGRQTRTSVKREMEVPAEGGARSEERKEEATEKRGDGPDPTAWGSEALRGSISH</sequence>
<evidence type="ECO:0000313" key="3">
    <source>
        <dbReference type="Proteomes" id="UP001066276"/>
    </source>
</evidence>
<feature type="compositionally biased region" description="Basic and acidic residues" evidence="1">
    <location>
        <begin position="38"/>
        <end position="54"/>
    </location>
</feature>
<reference evidence="2" key="1">
    <citation type="journal article" date="2022" name="bioRxiv">
        <title>Sequencing and chromosome-scale assembly of the giantPleurodeles waltlgenome.</title>
        <authorList>
            <person name="Brown T."/>
            <person name="Elewa A."/>
            <person name="Iarovenko S."/>
            <person name="Subramanian E."/>
            <person name="Araus A.J."/>
            <person name="Petzold A."/>
            <person name="Susuki M."/>
            <person name="Suzuki K.-i.T."/>
            <person name="Hayashi T."/>
            <person name="Toyoda A."/>
            <person name="Oliveira C."/>
            <person name="Osipova E."/>
            <person name="Leigh N.D."/>
            <person name="Simon A."/>
            <person name="Yun M.H."/>
        </authorList>
    </citation>
    <scope>NUCLEOTIDE SEQUENCE</scope>
    <source>
        <strain evidence="2">20211129_DDA</strain>
        <tissue evidence="2">Liver</tissue>
    </source>
</reference>
<organism evidence="2 3">
    <name type="scientific">Pleurodeles waltl</name>
    <name type="common">Iberian ribbed newt</name>
    <dbReference type="NCBI Taxonomy" id="8319"/>
    <lineage>
        <taxon>Eukaryota</taxon>
        <taxon>Metazoa</taxon>
        <taxon>Chordata</taxon>
        <taxon>Craniata</taxon>
        <taxon>Vertebrata</taxon>
        <taxon>Euteleostomi</taxon>
        <taxon>Amphibia</taxon>
        <taxon>Batrachia</taxon>
        <taxon>Caudata</taxon>
        <taxon>Salamandroidea</taxon>
        <taxon>Salamandridae</taxon>
        <taxon>Pleurodelinae</taxon>
        <taxon>Pleurodeles</taxon>
    </lineage>
</organism>
<gene>
    <name evidence="2" type="ORF">NDU88_000103</name>
</gene>
<proteinExistence type="predicted"/>